<dbReference type="Proteomes" id="UP001279553">
    <property type="component" value="Unassembled WGS sequence"/>
</dbReference>
<proteinExistence type="predicted"/>
<dbReference type="PANTHER" id="PTHR12726:SF0">
    <property type="entry name" value="CERAMIDE GLUCOSYLTRANSFERASE"/>
    <property type="match status" value="1"/>
</dbReference>
<gene>
    <name evidence="10" type="primary">hpnI</name>
    <name evidence="10" type="ORF">SIL87_10705</name>
</gene>
<evidence type="ECO:0000256" key="5">
    <source>
        <dbReference type="ARBA" id="ARBA00022679"/>
    </source>
</evidence>
<evidence type="ECO:0000256" key="4">
    <source>
        <dbReference type="ARBA" id="ARBA00022676"/>
    </source>
</evidence>
<comment type="subcellular location">
    <subcellularLocation>
        <location evidence="1">Membrane</location>
        <topology evidence="1">Multi-pass membrane protein</topology>
    </subcellularLocation>
</comment>
<dbReference type="InterPro" id="IPR017835">
    <property type="entry name" value="Hopen-assoc_HpnI"/>
</dbReference>
<evidence type="ECO:0000256" key="3">
    <source>
        <dbReference type="ARBA" id="ARBA00004991"/>
    </source>
</evidence>
<keyword evidence="6 9" id="KW-0812">Transmembrane</keyword>
<evidence type="ECO:0000256" key="6">
    <source>
        <dbReference type="ARBA" id="ARBA00022692"/>
    </source>
</evidence>
<comment type="pathway">
    <text evidence="3">Sphingolipid metabolism.</text>
</comment>
<comment type="pathway">
    <text evidence="2">Lipid metabolism; sphingolipid metabolism.</text>
</comment>
<keyword evidence="11" id="KW-1185">Reference proteome</keyword>
<dbReference type="RefSeq" id="WP_319614163.1">
    <property type="nucleotide sequence ID" value="NZ_JAWXYB010000018.1"/>
</dbReference>
<dbReference type="PANTHER" id="PTHR12726">
    <property type="entry name" value="CERAMIDE GLUCOSYLTRANSFERASE"/>
    <property type="match status" value="1"/>
</dbReference>
<dbReference type="AlphaFoldDB" id="A0AAW9DQR3"/>
<dbReference type="Gene3D" id="3.90.550.10">
    <property type="entry name" value="Spore Coat Polysaccharide Biosynthesis Protein SpsA, Chain A"/>
    <property type="match status" value="1"/>
</dbReference>
<dbReference type="SUPFAM" id="SSF53448">
    <property type="entry name" value="Nucleotide-diphospho-sugar transferases"/>
    <property type="match status" value="1"/>
</dbReference>
<dbReference type="InterPro" id="IPR029044">
    <property type="entry name" value="Nucleotide-diphossugar_trans"/>
</dbReference>
<evidence type="ECO:0000256" key="7">
    <source>
        <dbReference type="ARBA" id="ARBA00022989"/>
    </source>
</evidence>
<keyword evidence="4" id="KW-0328">Glycosyltransferase</keyword>
<accession>A0AAW9DQR3</accession>
<dbReference type="InterPro" id="IPR025993">
    <property type="entry name" value="Ceramide_glucosylTrfase"/>
</dbReference>
<evidence type="ECO:0000256" key="8">
    <source>
        <dbReference type="ARBA" id="ARBA00023136"/>
    </source>
</evidence>
<dbReference type="GO" id="GO:0016020">
    <property type="term" value="C:membrane"/>
    <property type="evidence" value="ECO:0007669"/>
    <property type="project" value="UniProtKB-SubCell"/>
</dbReference>
<name>A0AAW9DQR3_ACIAO</name>
<dbReference type="GO" id="GO:0008120">
    <property type="term" value="F:ceramide glucosyltransferase activity"/>
    <property type="evidence" value="ECO:0007669"/>
    <property type="project" value="TreeGrafter"/>
</dbReference>
<protein>
    <submittedName>
        <fullName evidence="10">Bacteriohopanetetrol glucosamine biosynthesis glycosyltransferase HpnI</fullName>
    </submittedName>
</protein>
<comment type="caution">
    <text evidence="10">The sequence shown here is derived from an EMBL/GenBank/DDBJ whole genome shotgun (WGS) entry which is preliminary data.</text>
</comment>
<evidence type="ECO:0000256" key="1">
    <source>
        <dbReference type="ARBA" id="ARBA00004141"/>
    </source>
</evidence>
<keyword evidence="7 9" id="KW-1133">Transmembrane helix</keyword>
<evidence type="ECO:0000256" key="2">
    <source>
        <dbReference type="ARBA" id="ARBA00004760"/>
    </source>
</evidence>
<dbReference type="EMBL" id="JAWXYB010000018">
    <property type="protein sequence ID" value="MDX5931236.1"/>
    <property type="molecule type" value="Genomic_DNA"/>
</dbReference>
<evidence type="ECO:0000313" key="10">
    <source>
        <dbReference type="EMBL" id="MDX5931236.1"/>
    </source>
</evidence>
<keyword evidence="8 9" id="KW-0472">Membrane</keyword>
<sequence>MVDVLPVLAEGLCVAGLVQQAVGSWLIARRDRNVVPNDVSAIGLPGISLLKPLYGTEPLLDIALESCFLLDYPKYQIVFGAEDPADPALSHVAALARRYPGVDVAVMCGARPVGRNRKVANLMAMLPGARHDLLVISDADIHVPRDYLTSIATAWRAAPDGMVTSYYTGLPAGDALPSVLGAMQINHQFLPGAAIARALGRQDCLGATMALSRATLEAIGGFPALLDHVADDNVLGRRVRARGQVVGLAGTIPATSVTESTFSALFRHELRWARTIRALVPGAYWGMLVQFPLFWALAGLVLAGFATWAWVFLALASGVRYIVARYLERRLGLAGGGAKAPLLAKTAPPWLFLLRDSLSAIIFGASFWSDNVEWRGQVLRADNGAAAPPA</sequence>
<dbReference type="NCBIfam" id="TIGR03472">
    <property type="entry name" value="HpnI"/>
    <property type="match status" value="1"/>
</dbReference>
<organism evidence="10 11">
    <name type="scientific">Acidiphilium acidophilum</name>
    <name type="common">Thiobacillus acidophilus</name>
    <dbReference type="NCBI Taxonomy" id="76588"/>
    <lineage>
        <taxon>Bacteria</taxon>
        <taxon>Pseudomonadati</taxon>
        <taxon>Pseudomonadota</taxon>
        <taxon>Alphaproteobacteria</taxon>
        <taxon>Acetobacterales</taxon>
        <taxon>Acidocellaceae</taxon>
        <taxon>Acidiphilium</taxon>
    </lineage>
</organism>
<dbReference type="GO" id="GO:0006679">
    <property type="term" value="P:glucosylceramide biosynthetic process"/>
    <property type="evidence" value="ECO:0007669"/>
    <property type="project" value="TreeGrafter"/>
</dbReference>
<dbReference type="Pfam" id="PF13506">
    <property type="entry name" value="Glyco_transf_21"/>
    <property type="match status" value="1"/>
</dbReference>
<keyword evidence="5" id="KW-0808">Transferase</keyword>
<evidence type="ECO:0000313" key="11">
    <source>
        <dbReference type="Proteomes" id="UP001279553"/>
    </source>
</evidence>
<feature type="transmembrane region" description="Helical" evidence="9">
    <location>
        <begin position="301"/>
        <end position="323"/>
    </location>
</feature>
<reference evidence="10 11" key="1">
    <citation type="submission" date="2023-11" db="EMBL/GenBank/DDBJ databases">
        <title>MicrobeMod: A computational toolkit for identifying prokaryotic methylation and restriction-modification with nanopore sequencing.</title>
        <authorList>
            <person name="Crits-Christoph A."/>
            <person name="Kang S.C."/>
            <person name="Lee H."/>
            <person name="Ostrov N."/>
        </authorList>
    </citation>
    <scope>NUCLEOTIDE SEQUENCE [LARGE SCALE GENOMIC DNA]</scope>
    <source>
        <strain evidence="10 11">DSMZ 700</strain>
    </source>
</reference>
<evidence type="ECO:0000256" key="9">
    <source>
        <dbReference type="SAM" id="Phobius"/>
    </source>
</evidence>